<dbReference type="GO" id="GO:0003676">
    <property type="term" value="F:nucleic acid binding"/>
    <property type="evidence" value="ECO:0007669"/>
    <property type="project" value="InterPro"/>
</dbReference>
<dbReference type="Pfam" id="PF00665">
    <property type="entry name" value="rve"/>
    <property type="match status" value="1"/>
</dbReference>
<dbReference type="Gene3D" id="3.30.420.10">
    <property type="entry name" value="Ribonuclease H-like superfamily/Ribonuclease H"/>
    <property type="match status" value="1"/>
</dbReference>
<accession>A0A699HF37</accession>
<reference evidence="4" key="1">
    <citation type="journal article" date="2019" name="Sci. Rep.">
        <title>Draft genome of Tanacetum cinerariifolium, the natural source of mosquito coil.</title>
        <authorList>
            <person name="Yamashiro T."/>
            <person name="Shiraishi A."/>
            <person name="Satake H."/>
            <person name="Nakayama K."/>
        </authorList>
    </citation>
    <scope>NUCLEOTIDE SEQUENCE</scope>
</reference>
<dbReference type="InterPro" id="IPR039537">
    <property type="entry name" value="Retrotran_Ty1/copia-like"/>
</dbReference>
<dbReference type="InterPro" id="IPR012337">
    <property type="entry name" value="RNaseH-like_sf"/>
</dbReference>
<dbReference type="SUPFAM" id="SSF53098">
    <property type="entry name" value="Ribonuclease H-like"/>
    <property type="match status" value="1"/>
</dbReference>
<evidence type="ECO:0000259" key="2">
    <source>
        <dbReference type="Pfam" id="PF00665"/>
    </source>
</evidence>
<proteinExistence type="predicted"/>
<evidence type="ECO:0000259" key="3">
    <source>
        <dbReference type="Pfam" id="PF25597"/>
    </source>
</evidence>
<feature type="compositionally biased region" description="Basic and acidic residues" evidence="1">
    <location>
        <begin position="235"/>
        <end position="265"/>
    </location>
</feature>
<organism evidence="4">
    <name type="scientific">Tanacetum cinerariifolium</name>
    <name type="common">Dalmatian daisy</name>
    <name type="synonym">Chrysanthemum cinerariifolium</name>
    <dbReference type="NCBI Taxonomy" id="118510"/>
    <lineage>
        <taxon>Eukaryota</taxon>
        <taxon>Viridiplantae</taxon>
        <taxon>Streptophyta</taxon>
        <taxon>Embryophyta</taxon>
        <taxon>Tracheophyta</taxon>
        <taxon>Spermatophyta</taxon>
        <taxon>Magnoliopsida</taxon>
        <taxon>eudicotyledons</taxon>
        <taxon>Gunneridae</taxon>
        <taxon>Pentapetalae</taxon>
        <taxon>asterids</taxon>
        <taxon>campanulids</taxon>
        <taxon>Asterales</taxon>
        <taxon>Asteraceae</taxon>
        <taxon>Asteroideae</taxon>
        <taxon>Anthemideae</taxon>
        <taxon>Anthemidinae</taxon>
        <taxon>Tanacetum</taxon>
    </lineage>
</organism>
<name>A0A699HF37_TANCI</name>
<sequence length="679" mass="77425">MSYLIDYEEIDGGYAAFGGNPKGWKITRKSLMKKMYCLLVIDDYSRFTWVFFLSTKDKTSGILKSFITRIENLVDQKVKVIRCDNRTEFKNRELNQFCEMKEAVNTACYVQNRVLVVKPHKKTPYELFYGRTPTLSFMRPFGCLVTILNTKDHLGKFNGKANEGFFIGYSLNSKAFRVFNSKTRLVEENLHIRFSESTANVVSSGPKWLFDIDALKRTMNYKPIVAGTQSNGFDDGYKPSSDDEKKVDEDLSKENECNDQEKEDNVNSTNNVNTVSSTVNAAGTNTDNELPFDPNMSALEDVSAFDFSNKDEDDDVVDDMNDLDITIQVSPTPTIRIYKDHLLDQVLRDLHLATQTRKMIKNLEEHGLGYNVVPTPYIGNFMPPKPDLFGLKEFTNKFIVSEPTVKKPVVKTSEDKPKVVRKNFGPSLIEDLILDSEDEAVLKSKIEKETVKPSFKKTNFVKCNEQVKSPRKTNVKQAFLKIRNVESTVDITKFVKKLKFVCHWANPFKDLKWSNVPGVKLFSLFELDDTFLSLQTMLDLNYHFGGFMDYLWSYIGTPCRETISFIYNLVRVSILSVSREGMKCADLVRWATMTQIVSCSMDVLGSFVMKSIIILSYFHVGISGCTIAKLTLGLLPIYTSYFSGVNMNSLIIKHVFEKLHDTDPEITFGELGIQFLLSE</sequence>
<dbReference type="InterPro" id="IPR036397">
    <property type="entry name" value="RNaseH_sf"/>
</dbReference>
<evidence type="ECO:0000313" key="4">
    <source>
        <dbReference type="EMBL" id="GEY00158.1"/>
    </source>
</evidence>
<feature type="region of interest" description="Disordered" evidence="1">
    <location>
        <begin position="230"/>
        <end position="291"/>
    </location>
</feature>
<dbReference type="InterPro" id="IPR001584">
    <property type="entry name" value="Integrase_cat-core"/>
</dbReference>
<comment type="caution">
    <text evidence="4">The sequence shown here is derived from an EMBL/GenBank/DDBJ whole genome shotgun (WGS) entry which is preliminary data.</text>
</comment>
<dbReference type="PANTHER" id="PTHR42648">
    <property type="entry name" value="TRANSPOSASE, PUTATIVE-RELATED"/>
    <property type="match status" value="1"/>
</dbReference>
<dbReference type="Pfam" id="PF25597">
    <property type="entry name" value="SH3_retrovirus"/>
    <property type="match status" value="1"/>
</dbReference>
<dbReference type="GO" id="GO:0015074">
    <property type="term" value="P:DNA integration"/>
    <property type="evidence" value="ECO:0007669"/>
    <property type="project" value="InterPro"/>
</dbReference>
<protein>
    <recommendedName>
        <fullName evidence="5">Integrase catalytic domain-containing protein</fullName>
    </recommendedName>
</protein>
<gene>
    <name evidence="4" type="ORF">Tci_372132</name>
</gene>
<dbReference type="AlphaFoldDB" id="A0A699HF37"/>
<feature type="compositionally biased region" description="Low complexity" evidence="1">
    <location>
        <begin position="266"/>
        <end position="280"/>
    </location>
</feature>
<dbReference type="PANTHER" id="PTHR42648:SF32">
    <property type="entry name" value="RIBONUCLEASE H-LIKE DOMAIN, GAG-PRE-INTEGRASE DOMAIN PROTEIN-RELATED"/>
    <property type="match status" value="1"/>
</dbReference>
<evidence type="ECO:0000256" key="1">
    <source>
        <dbReference type="SAM" id="MobiDB-lite"/>
    </source>
</evidence>
<dbReference type="InterPro" id="IPR057670">
    <property type="entry name" value="SH3_retrovirus"/>
</dbReference>
<dbReference type="EMBL" id="BKCJ010144699">
    <property type="protein sequence ID" value="GEY00158.1"/>
    <property type="molecule type" value="Genomic_DNA"/>
</dbReference>
<evidence type="ECO:0008006" key="5">
    <source>
        <dbReference type="Google" id="ProtNLM"/>
    </source>
</evidence>
<feature type="domain" description="Integrase catalytic" evidence="2">
    <location>
        <begin position="33"/>
        <end position="99"/>
    </location>
</feature>
<feature type="domain" description="Retroviral polymerase SH3-like" evidence="3">
    <location>
        <begin position="143"/>
        <end position="199"/>
    </location>
</feature>